<protein>
    <recommendedName>
        <fullName evidence="13">RecF/RecN/SMC N-terminal domain-containing protein</fullName>
    </recommendedName>
</protein>
<dbReference type="GO" id="GO:0051276">
    <property type="term" value="P:chromosome organization"/>
    <property type="evidence" value="ECO:0007669"/>
    <property type="project" value="UniProtKB-ARBA"/>
</dbReference>
<keyword evidence="6" id="KW-0227">DNA damage</keyword>
<keyword evidence="8 12" id="KW-0175">Coiled coil</keyword>
<comment type="caution">
    <text evidence="14">The sequence shown here is derived from an EMBL/GenBank/DDBJ whole genome shotgun (WGS) entry which is preliminary data.</text>
</comment>
<dbReference type="InterPro" id="IPR003395">
    <property type="entry name" value="RecF/RecN/SMC_N"/>
</dbReference>
<keyword evidence="15" id="KW-1185">Reference proteome</keyword>
<dbReference type="PANTHER" id="PTHR19306">
    <property type="entry name" value="STRUCTURAL MAINTENANCE OF CHROMOSOMES 5,6 SMC5, SMC6"/>
    <property type="match status" value="1"/>
</dbReference>
<dbReference type="GO" id="GO:0003684">
    <property type="term" value="F:damaged DNA binding"/>
    <property type="evidence" value="ECO:0007669"/>
    <property type="project" value="TreeGrafter"/>
</dbReference>
<evidence type="ECO:0000259" key="13">
    <source>
        <dbReference type="Pfam" id="PF02463"/>
    </source>
</evidence>
<feature type="coiled-coil region" evidence="12">
    <location>
        <begin position="452"/>
        <end position="498"/>
    </location>
</feature>
<dbReference type="GO" id="GO:0005634">
    <property type="term" value="C:nucleus"/>
    <property type="evidence" value="ECO:0007669"/>
    <property type="project" value="UniProtKB-SubCell"/>
</dbReference>
<dbReference type="GO" id="GO:0000724">
    <property type="term" value="P:double-strand break repair via homologous recombination"/>
    <property type="evidence" value="ECO:0007669"/>
    <property type="project" value="TreeGrafter"/>
</dbReference>
<evidence type="ECO:0000256" key="5">
    <source>
        <dbReference type="ARBA" id="ARBA00022741"/>
    </source>
</evidence>
<dbReference type="PANTHER" id="PTHR19306:SF6">
    <property type="entry name" value="STRUCTURAL MAINTENANCE OF CHROMOSOMES PROTEIN 6"/>
    <property type="match status" value="1"/>
</dbReference>
<keyword evidence="11" id="KW-0539">Nucleus</keyword>
<reference evidence="14 15" key="1">
    <citation type="submission" date="2024-01" db="EMBL/GenBank/DDBJ databases">
        <authorList>
            <person name="Waweru B."/>
        </authorList>
    </citation>
    <scope>NUCLEOTIDE SEQUENCE [LARGE SCALE GENOMIC DNA]</scope>
</reference>
<keyword evidence="10" id="KW-0234">DNA repair</keyword>
<evidence type="ECO:0000313" key="14">
    <source>
        <dbReference type="EMBL" id="CAK7355887.1"/>
    </source>
</evidence>
<dbReference type="Proteomes" id="UP001314170">
    <property type="component" value="Unassembled WGS sequence"/>
</dbReference>
<proteinExistence type="inferred from homology"/>
<dbReference type="GO" id="GO:0030915">
    <property type="term" value="C:Smc5-Smc6 complex"/>
    <property type="evidence" value="ECO:0007669"/>
    <property type="project" value="TreeGrafter"/>
</dbReference>
<evidence type="ECO:0000256" key="3">
    <source>
        <dbReference type="ARBA" id="ARBA00006793"/>
    </source>
</evidence>
<comment type="similarity">
    <text evidence="3">Belongs to the SMC family. SMC6 subfamily.</text>
</comment>
<sequence length="1291" mass="146744">MDNSRVLGDNNIPITFRSGVGTISRIRLENFMCHDNLQVEFDQWVNFITGRNGSGKSAILTALCIAFGCRAKGTQRAATLKDFIKTGCSYAVVEVEVRNRGEESFKPDIYGDSIIIERRINQSASTTVLKDHQGLNDFLINLSLIHSKSLEFLMILMKYVNNEKAIKAPRSNGLHLNELLLNVSAFESMICLFQTIGLFSDERYVYLTGRKVASRREDLRELIEHFNIDVENPCVIMSQDKSREFLHSGNEKDKFKATLLQQVNDLLLSINEQLKSANALVDELEASIKPIEKELAELQGKIKNMEHLEEMSQQVQRLKKKLAWSWVYSVDKELQEQMVKIGKLKERIPTCQAKIDHELVSTKFLVHGSRYVDLIRIVNVELLFMGEYSEYRKLFSVEFDLFVPVHGKVDDDPSGFHFVLQLTYQCFLTKVEKLRHTFIEKKAQTAHMVERAEEVKNKRDQLQNSVSSAEESEIEEKLKELQDMVNAANSTLSRLKEEESALSESVSKGINEIRKITEEIEVYGKKEQEIRAYIRELQLNKTNKVTAFGGDRVIQLLRTIERHHHRFRSPPIGPIGAHMDFVPGIPSSVPPPLVGLVEIGLAFLLSYYMNKFATKNMNALFPLKEPLRILKADQILFDTILTLANGDRWAPAVENAVGKLLNAFIGSAERQVLVEDYEAGKAVAFEKRISNLKEVYTIDGYKIAALTVLHCVFLCCNGILYQRSTYHLFLPRFSRGSVQTVLPPNKKLRAGRLCGSFDDQIRNLDRSKSNLQKEADQCRKRKQDSEADLQDLQHALKTVKEKCRNAERDLVSKNLALQDTKNSYASETSSPAAASTVDELQREISSIQEEIQEKEMQLESLQVRINEADTNANDLKLSFEDLCESVKEEIDAFDKAENELMKIEKDLQFAEAEKARYEGLMTTRVLPDIEMAEAQYQKLEETRKEVNFIIGESCNASDKKVKMEGSKGENEYQPILGMERMEAKLDGLQITINEGWEGSFPSFHRSCGGVEVEDGGVGESCRKASIICPESEIEALGGCDGSTPEQLSGQLNKLNQKLQNECQQHSDSIDDLRMFYQKKEHKILRKRLAYRGFREKLKRIDSLEIPTAGFHACLKGKRLMCNAVFERTCEEALIMRWSKFQRNASDLKRQLTWNFNGHLGRKGISGSIKISYEEKTLKVEVKMPQDAASSSTVRDTRGLSGGERSFSTLCFALALHQMTEASFRAMDEFDVFMDAVSRKISLDTLVEFALGQGSQWIFITPHDIRGWTNGHSHHCDNGQRWQLVGHIMGVK</sequence>
<dbReference type="InterPro" id="IPR027417">
    <property type="entry name" value="P-loop_NTPase"/>
</dbReference>
<keyword evidence="5" id="KW-0547">Nucleotide-binding</keyword>
<evidence type="ECO:0000256" key="1">
    <source>
        <dbReference type="ARBA" id="ARBA00004123"/>
    </source>
</evidence>
<evidence type="ECO:0000313" key="15">
    <source>
        <dbReference type="Proteomes" id="UP001314170"/>
    </source>
</evidence>
<evidence type="ECO:0000256" key="11">
    <source>
        <dbReference type="ARBA" id="ARBA00023242"/>
    </source>
</evidence>
<gene>
    <name evidence="14" type="ORF">DCAF_LOCUS26150</name>
</gene>
<evidence type="ECO:0000256" key="6">
    <source>
        <dbReference type="ARBA" id="ARBA00022763"/>
    </source>
</evidence>
<evidence type="ECO:0000256" key="2">
    <source>
        <dbReference type="ARBA" id="ARBA00004286"/>
    </source>
</evidence>
<keyword evidence="9" id="KW-0233">DNA recombination</keyword>
<feature type="coiled-coil region" evidence="12">
    <location>
        <begin position="267"/>
        <end position="311"/>
    </location>
</feature>
<evidence type="ECO:0000256" key="8">
    <source>
        <dbReference type="ARBA" id="ARBA00023054"/>
    </source>
</evidence>
<accession>A0AAV1SSD0</accession>
<evidence type="ECO:0000256" key="12">
    <source>
        <dbReference type="SAM" id="Coils"/>
    </source>
</evidence>
<dbReference type="Gene3D" id="1.10.287.1490">
    <property type="match status" value="1"/>
</dbReference>
<evidence type="ECO:0000256" key="10">
    <source>
        <dbReference type="ARBA" id="ARBA00023204"/>
    </source>
</evidence>
<feature type="domain" description="RecF/RecN/SMC N-terminal" evidence="13">
    <location>
        <begin position="23"/>
        <end position="1260"/>
    </location>
</feature>
<feature type="coiled-coil region" evidence="12">
    <location>
        <begin position="761"/>
        <end position="809"/>
    </location>
</feature>
<name>A0AAV1SSD0_9ROSI</name>
<dbReference type="SUPFAM" id="SSF57997">
    <property type="entry name" value="Tropomyosin"/>
    <property type="match status" value="1"/>
</dbReference>
<dbReference type="Gene3D" id="3.40.50.300">
    <property type="entry name" value="P-loop containing nucleotide triphosphate hydrolases"/>
    <property type="match status" value="2"/>
</dbReference>
<feature type="coiled-coil region" evidence="12">
    <location>
        <begin position="837"/>
        <end position="949"/>
    </location>
</feature>
<dbReference type="GO" id="GO:0035861">
    <property type="term" value="C:site of double-strand break"/>
    <property type="evidence" value="ECO:0007669"/>
    <property type="project" value="TreeGrafter"/>
</dbReference>
<dbReference type="GO" id="GO:0005524">
    <property type="term" value="F:ATP binding"/>
    <property type="evidence" value="ECO:0007669"/>
    <property type="project" value="UniProtKB-KW"/>
</dbReference>
<dbReference type="Pfam" id="PF02463">
    <property type="entry name" value="SMC_N"/>
    <property type="match status" value="1"/>
</dbReference>
<organism evidence="14 15">
    <name type="scientific">Dovyalis caffra</name>
    <dbReference type="NCBI Taxonomy" id="77055"/>
    <lineage>
        <taxon>Eukaryota</taxon>
        <taxon>Viridiplantae</taxon>
        <taxon>Streptophyta</taxon>
        <taxon>Embryophyta</taxon>
        <taxon>Tracheophyta</taxon>
        <taxon>Spermatophyta</taxon>
        <taxon>Magnoliopsida</taxon>
        <taxon>eudicotyledons</taxon>
        <taxon>Gunneridae</taxon>
        <taxon>Pentapetalae</taxon>
        <taxon>rosids</taxon>
        <taxon>fabids</taxon>
        <taxon>Malpighiales</taxon>
        <taxon>Salicaceae</taxon>
        <taxon>Flacourtieae</taxon>
        <taxon>Dovyalis</taxon>
    </lineage>
</organism>
<evidence type="ECO:0000256" key="7">
    <source>
        <dbReference type="ARBA" id="ARBA00022840"/>
    </source>
</evidence>
<dbReference type="EMBL" id="CAWUPB010001197">
    <property type="protein sequence ID" value="CAK7355887.1"/>
    <property type="molecule type" value="Genomic_DNA"/>
</dbReference>
<evidence type="ECO:0000256" key="4">
    <source>
        <dbReference type="ARBA" id="ARBA00022454"/>
    </source>
</evidence>
<dbReference type="GO" id="GO:0003697">
    <property type="term" value="F:single-stranded DNA binding"/>
    <property type="evidence" value="ECO:0007669"/>
    <property type="project" value="TreeGrafter"/>
</dbReference>
<keyword evidence="4" id="KW-0158">Chromosome</keyword>
<comment type="subcellular location">
    <subcellularLocation>
        <location evidence="2">Chromosome</location>
    </subcellularLocation>
    <subcellularLocation>
        <location evidence="1">Nucleus</location>
    </subcellularLocation>
</comment>
<keyword evidence="7" id="KW-0067">ATP-binding</keyword>
<evidence type="ECO:0000256" key="9">
    <source>
        <dbReference type="ARBA" id="ARBA00023172"/>
    </source>
</evidence>
<dbReference type="SUPFAM" id="SSF52540">
    <property type="entry name" value="P-loop containing nucleoside triphosphate hydrolases"/>
    <property type="match status" value="1"/>
</dbReference>